<name>A0A2T5PQ29_ECTOL</name>
<dbReference type="AlphaFoldDB" id="A0A2T5PQ29"/>
<dbReference type="Pfam" id="PF13304">
    <property type="entry name" value="AAA_21"/>
    <property type="match status" value="1"/>
</dbReference>
<dbReference type="RefSeq" id="WP_108233323.1">
    <property type="nucleotide sequence ID" value="NZ_QASO01000037.1"/>
</dbReference>
<keyword evidence="3" id="KW-1185">Reference proteome</keyword>
<feature type="domain" description="ATPase AAA-type core" evidence="1">
    <location>
        <begin position="25"/>
        <end position="326"/>
    </location>
</feature>
<sequence length="384" mass="43120">MQVTRVKLKNWRNFRSFDVPMRDVTYILGPNASGKSNLLDVFRFLRDVSKPAGGGLQAAVLDRGGISKLRCLHARRDPEVCIEVELSDSPDDEVPNWRYVLGFKSEGKGAQRILVSKEEVWHEGKQLFSRPDKDDNKDSVLLTQTRLEQIAANAEFRELAEFFGSITYLHLVPQLLKFADRLGGRPLENDPFGQSFLERIAKTTERVRNTRLKKISEALTLAVPQFKELRFIKDDSGHPHLEALYSHHRPNAGWQSEEHFSDGTLRLLGLLWALLDGSSMLLLEEPEISLNDAVVKEIPLIIQRLQKNRKPKRQVLISTHSEALLSNPGIDGRGVLLLEATADGSIGRTLQEDEASALEAGLSVAEVVLPKTRPSSVNQLGLWE</sequence>
<dbReference type="SUPFAM" id="SSF52540">
    <property type="entry name" value="P-loop containing nucleoside triphosphate hydrolases"/>
    <property type="match status" value="1"/>
</dbReference>
<dbReference type="PANTHER" id="PTHR32182:SF22">
    <property type="entry name" value="ATP-DEPENDENT ENDONUCLEASE, OLD FAMILY-RELATED"/>
    <property type="match status" value="1"/>
</dbReference>
<reference evidence="2 3" key="1">
    <citation type="submission" date="2018-04" db="EMBL/GenBank/DDBJ databases">
        <title>Pseudomonas sp. nov., isolated from mangrove soil.</title>
        <authorList>
            <person name="Chen C."/>
        </authorList>
    </citation>
    <scope>NUCLEOTIDE SEQUENCE [LARGE SCALE GENOMIC DNA]</scope>
    <source>
        <strain evidence="2 3">JCM 14246</strain>
    </source>
</reference>
<comment type="caution">
    <text evidence="2">The sequence shown here is derived from an EMBL/GenBank/DDBJ whole genome shotgun (WGS) entry which is preliminary data.</text>
</comment>
<dbReference type="GO" id="GO:0006302">
    <property type="term" value="P:double-strand break repair"/>
    <property type="evidence" value="ECO:0007669"/>
    <property type="project" value="TreeGrafter"/>
</dbReference>
<evidence type="ECO:0000313" key="3">
    <source>
        <dbReference type="Proteomes" id="UP000244052"/>
    </source>
</evidence>
<dbReference type="InterPro" id="IPR014555">
    <property type="entry name" value="RecF-like"/>
</dbReference>
<dbReference type="InterPro" id="IPR027417">
    <property type="entry name" value="P-loop_NTPase"/>
</dbReference>
<dbReference type="PANTHER" id="PTHR32182">
    <property type="entry name" value="DNA REPLICATION AND REPAIR PROTEIN RECF"/>
    <property type="match status" value="1"/>
</dbReference>
<accession>A0A2T5PQ29</accession>
<protein>
    <submittedName>
        <fullName evidence="2">Chromosome segregation protein SMC</fullName>
    </submittedName>
</protein>
<dbReference type="GO" id="GO:0016887">
    <property type="term" value="F:ATP hydrolysis activity"/>
    <property type="evidence" value="ECO:0007669"/>
    <property type="project" value="InterPro"/>
</dbReference>
<dbReference type="GO" id="GO:0000731">
    <property type="term" value="P:DNA synthesis involved in DNA repair"/>
    <property type="evidence" value="ECO:0007669"/>
    <property type="project" value="TreeGrafter"/>
</dbReference>
<dbReference type="InterPro" id="IPR003959">
    <property type="entry name" value="ATPase_AAA_core"/>
</dbReference>
<dbReference type="GO" id="GO:0005524">
    <property type="term" value="F:ATP binding"/>
    <property type="evidence" value="ECO:0007669"/>
    <property type="project" value="InterPro"/>
</dbReference>
<dbReference type="Gene3D" id="3.40.50.300">
    <property type="entry name" value="P-loop containing nucleotide triphosphate hydrolases"/>
    <property type="match status" value="1"/>
</dbReference>
<evidence type="ECO:0000259" key="1">
    <source>
        <dbReference type="Pfam" id="PF13304"/>
    </source>
</evidence>
<organism evidence="2 3">
    <name type="scientific">Ectopseudomonas oleovorans</name>
    <name type="common">Pseudomonas oleovorans</name>
    <dbReference type="NCBI Taxonomy" id="301"/>
    <lineage>
        <taxon>Bacteria</taxon>
        <taxon>Pseudomonadati</taxon>
        <taxon>Pseudomonadota</taxon>
        <taxon>Gammaproteobacteria</taxon>
        <taxon>Pseudomonadales</taxon>
        <taxon>Pseudomonadaceae</taxon>
        <taxon>Ectopseudomonas</taxon>
    </lineage>
</organism>
<evidence type="ECO:0000313" key="2">
    <source>
        <dbReference type="EMBL" id="PTU79826.1"/>
    </source>
</evidence>
<dbReference type="EMBL" id="QASO01000037">
    <property type="protein sequence ID" value="PTU79826.1"/>
    <property type="molecule type" value="Genomic_DNA"/>
</dbReference>
<dbReference type="PIRSF" id="PIRSF029347">
    <property type="entry name" value="RecF"/>
    <property type="match status" value="1"/>
</dbReference>
<dbReference type="Proteomes" id="UP000244052">
    <property type="component" value="Unassembled WGS sequence"/>
</dbReference>
<proteinExistence type="predicted"/>
<gene>
    <name evidence="2" type="ORF">DBO86_06980</name>
</gene>